<protein>
    <submittedName>
        <fullName evidence="1">Uncharacterized protein</fullName>
    </submittedName>
</protein>
<evidence type="ECO:0000313" key="1">
    <source>
        <dbReference type="EMBL" id="ETW92298.1"/>
    </source>
</evidence>
<dbReference type="AlphaFoldDB" id="W4L2K6"/>
<organism evidence="1 2">
    <name type="scientific">Entotheonella factor</name>
    <dbReference type="NCBI Taxonomy" id="1429438"/>
    <lineage>
        <taxon>Bacteria</taxon>
        <taxon>Pseudomonadati</taxon>
        <taxon>Nitrospinota/Tectimicrobiota group</taxon>
        <taxon>Candidatus Tectimicrobiota</taxon>
        <taxon>Candidatus Entotheonellia</taxon>
        <taxon>Candidatus Entotheonellales</taxon>
        <taxon>Candidatus Entotheonellaceae</taxon>
        <taxon>Candidatus Entotheonella</taxon>
    </lineage>
</organism>
<gene>
    <name evidence="1" type="ORF">ETSY1_44270</name>
</gene>
<dbReference type="PATRIC" id="fig|1429438.4.peg.8207"/>
<dbReference type="EMBL" id="AZHW01001546">
    <property type="protein sequence ID" value="ETW92298.1"/>
    <property type="molecule type" value="Genomic_DNA"/>
</dbReference>
<comment type="caution">
    <text evidence="1">The sequence shown here is derived from an EMBL/GenBank/DDBJ whole genome shotgun (WGS) entry which is preliminary data.</text>
</comment>
<dbReference type="Proteomes" id="UP000019141">
    <property type="component" value="Unassembled WGS sequence"/>
</dbReference>
<accession>W4L2K6</accession>
<sequence>MVSTDLLSALRTLNRADKLHVMQFLISELAQQEVDLLKPGMSYPVWSPYNAIDAADAMLQVLKNAEAADNG</sequence>
<keyword evidence="2" id="KW-1185">Reference proteome</keyword>
<name>W4L2K6_ENTF1</name>
<proteinExistence type="predicted"/>
<reference evidence="1 2" key="1">
    <citation type="journal article" date="2014" name="Nature">
        <title>An environmental bacterial taxon with a large and distinct metabolic repertoire.</title>
        <authorList>
            <person name="Wilson M.C."/>
            <person name="Mori T."/>
            <person name="Ruckert C."/>
            <person name="Uria A.R."/>
            <person name="Helf M.J."/>
            <person name="Takada K."/>
            <person name="Gernert C."/>
            <person name="Steffens U.A."/>
            <person name="Heycke N."/>
            <person name="Schmitt S."/>
            <person name="Rinke C."/>
            <person name="Helfrich E.J."/>
            <person name="Brachmann A.O."/>
            <person name="Gurgui C."/>
            <person name="Wakimoto T."/>
            <person name="Kracht M."/>
            <person name="Crusemann M."/>
            <person name="Hentschel U."/>
            <person name="Abe I."/>
            <person name="Matsunaga S."/>
            <person name="Kalinowski J."/>
            <person name="Takeyama H."/>
            <person name="Piel J."/>
        </authorList>
    </citation>
    <scope>NUCLEOTIDE SEQUENCE [LARGE SCALE GENOMIC DNA]</scope>
    <source>
        <strain evidence="2">TSY1</strain>
    </source>
</reference>
<evidence type="ECO:0000313" key="2">
    <source>
        <dbReference type="Proteomes" id="UP000019141"/>
    </source>
</evidence>
<dbReference type="HOGENOM" id="CLU_182243_0_0_7"/>